<dbReference type="FunFam" id="2.40.30.10:FF:000008">
    <property type="entry name" value="Translation initiation factor IF-2"/>
    <property type="match status" value="1"/>
</dbReference>
<dbReference type="InterPro" id="IPR015760">
    <property type="entry name" value="TIF_IF2"/>
</dbReference>
<evidence type="ECO:0000313" key="3">
    <source>
        <dbReference type="EMBL" id="VAW31990.1"/>
    </source>
</evidence>
<evidence type="ECO:0008006" key="4">
    <source>
        <dbReference type="Google" id="ProtNLM"/>
    </source>
</evidence>
<dbReference type="GO" id="GO:0003743">
    <property type="term" value="F:translation initiation factor activity"/>
    <property type="evidence" value="ECO:0007669"/>
    <property type="project" value="TreeGrafter"/>
</dbReference>
<dbReference type="PANTHER" id="PTHR43381">
    <property type="entry name" value="TRANSLATION INITIATION FACTOR IF-2-RELATED"/>
    <property type="match status" value="1"/>
</dbReference>
<dbReference type="EMBL" id="UOEV01000013">
    <property type="protein sequence ID" value="VAW31990.1"/>
    <property type="molecule type" value="Genomic_DNA"/>
</dbReference>
<dbReference type="SUPFAM" id="SSF50447">
    <property type="entry name" value="Translation proteins"/>
    <property type="match status" value="1"/>
</dbReference>
<accession>A0A3B0USD3</accession>
<proteinExistence type="predicted"/>
<evidence type="ECO:0000256" key="2">
    <source>
        <dbReference type="ARBA" id="ARBA00023134"/>
    </source>
</evidence>
<dbReference type="PANTHER" id="PTHR43381:SF20">
    <property type="entry name" value="TRANSLATION INITIATION FACTOR IF-2, MITOCHONDRIAL"/>
    <property type="match status" value="1"/>
</dbReference>
<evidence type="ECO:0000256" key="1">
    <source>
        <dbReference type="ARBA" id="ARBA00022741"/>
    </source>
</evidence>
<feature type="non-terminal residue" evidence="3">
    <location>
        <position position="1"/>
    </location>
</feature>
<sequence>RIGVSIESFTVIYDLEKRVEELLIAHAPRITKEETVGEAKILKTFNSTTKKHVAGARLVSGVVSIGSDAKVMRRNVEIGRGKITNLQQARADVKEIRTEGEFGFEIETKASVAPGDAIVLYRIVEE</sequence>
<dbReference type="Gene3D" id="2.40.30.10">
    <property type="entry name" value="Translation factors"/>
    <property type="match status" value="1"/>
</dbReference>
<keyword evidence="1" id="KW-0547">Nucleotide-binding</keyword>
<dbReference type="GO" id="GO:0005737">
    <property type="term" value="C:cytoplasm"/>
    <property type="evidence" value="ECO:0007669"/>
    <property type="project" value="TreeGrafter"/>
</dbReference>
<dbReference type="GO" id="GO:0005525">
    <property type="term" value="F:GTP binding"/>
    <property type="evidence" value="ECO:0007669"/>
    <property type="project" value="UniProtKB-KW"/>
</dbReference>
<name>A0A3B0USD3_9ZZZZ</name>
<protein>
    <recommendedName>
        <fullName evidence="4">Translation initiation factor 2</fullName>
    </recommendedName>
</protein>
<keyword evidence="2" id="KW-0342">GTP-binding</keyword>
<reference evidence="3" key="1">
    <citation type="submission" date="2018-06" db="EMBL/GenBank/DDBJ databases">
        <authorList>
            <person name="Zhirakovskaya E."/>
        </authorList>
    </citation>
    <scope>NUCLEOTIDE SEQUENCE</scope>
</reference>
<organism evidence="3">
    <name type="scientific">hydrothermal vent metagenome</name>
    <dbReference type="NCBI Taxonomy" id="652676"/>
    <lineage>
        <taxon>unclassified sequences</taxon>
        <taxon>metagenomes</taxon>
        <taxon>ecological metagenomes</taxon>
    </lineage>
</organism>
<gene>
    <name evidence="3" type="ORF">MNBD_CPR01-79</name>
</gene>
<dbReference type="AlphaFoldDB" id="A0A3B0USD3"/>
<dbReference type="InterPro" id="IPR009000">
    <property type="entry name" value="Transl_B-barrel_sf"/>
</dbReference>